<dbReference type="Gene3D" id="3.10.20.440">
    <property type="entry name" value="2Fe-2S iron-sulphur cluster binding domain, sarcosine oxidase, alpha subunit, N-terminal domain"/>
    <property type="match status" value="1"/>
</dbReference>
<protein>
    <submittedName>
        <fullName evidence="2">Hydrogen cyanide synthase subunit HcnA</fullName>
        <ecNumber evidence="2">1.4.99.5</ecNumber>
    </submittedName>
</protein>
<evidence type="ECO:0000256" key="1">
    <source>
        <dbReference type="ARBA" id="ARBA00023002"/>
    </source>
</evidence>
<dbReference type="RefSeq" id="WP_206708589.1">
    <property type="nucleotide sequence ID" value="NZ_CP059066.1"/>
</dbReference>
<reference evidence="2" key="1">
    <citation type="submission" date="2020-07" db="EMBL/GenBank/DDBJ databases">
        <title>Koleobacter methoxysyntrophicus gen. nov., sp. nov., a novel anaerobic bacterium isolated from deep subsurface oil field and proposal of Koleobacterales ord. nov. in the phylum Firmicutes.</title>
        <authorList>
            <person name="Sakamoto S."/>
            <person name="Tamaki H."/>
        </authorList>
    </citation>
    <scope>NUCLEOTIDE SEQUENCE</scope>
    <source>
        <strain evidence="2">NRmbB1</strain>
    </source>
</reference>
<sequence>MRVKNHPILGGDRRMSTVTITVDGREIKAIAGEPIAAALLAAGIKKFRMTEKTGEPRGVFCAIGRCTDCVMTVNGIPNIRTCVTPVENGMVIETQKGRGTWRESR</sequence>
<name>A0A8A0RJ98_9FIRM</name>
<keyword evidence="1 2" id="KW-0560">Oxidoreductase</keyword>
<dbReference type="Proteomes" id="UP000662904">
    <property type="component" value="Chromosome"/>
</dbReference>
<dbReference type="SUPFAM" id="SSF54292">
    <property type="entry name" value="2Fe-2S ferredoxin-like"/>
    <property type="match status" value="1"/>
</dbReference>
<evidence type="ECO:0000313" key="2">
    <source>
        <dbReference type="EMBL" id="QSQ08375.1"/>
    </source>
</evidence>
<gene>
    <name evidence="2" type="primary">hcnA_2</name>
    <name evidence="2" type="ORF">H0A61_00697</name>
</gene>
<accession>A0A8A0RJ98</accession>
<dbReference type="EC" id="1.4.99.5" evidence="2"/>
<dbReference type="InterPro" id="IPR036010">
    <property type="entry name" value="2Fe-2S_ferredoxin-like_sf"/>
</dbReference>
<dbReference type="GO" id="GO:0050622">
    <property type="term" value="F:glycine dehydrogenase (cyanide-forming) activity"/>
    <property type="evidence" value="ECO:0007669"/>
    <property type="project" value="UniProtKB-EC"/>
</dbReference>
<dbReference type="GO" id="GO:0051536">
    <property type="term" value="F:iron-sulfur cluster binding"/>
    <property type="evidence" value="ECO:0007669"/>
    <property type="project" value="InterPro"/>
</dbReference>
<dbReference type="KEGG" id="kme:H0A61_00697"/>
<keyword evidence="3" id="KW-1185">Reference proteome</keyword>
<proteinExistence type="predicted"/>
<dbReference type="EMBL" id="CP059066">
    <property type="protein sequence ID" value="QSQ08375.1"/>
    <property type="molecule type" value="Genomic_DNA"/>
</dbReference>
<dbReference type="InterPro" id="IPR042204">
    <property type="entry name" value="2Fe-2S-bd_N"/>
</dbReference>
<dbReference type="Pfam" id="PF13510">
    <property type="entry name" value="Fer2_4"/>
    <property type="match status" value="1"/>
</dbReference>
<evidence type="ECO:0000313" key="3">
    <source>
        <dbReference type="Proteomes" id="UP000662904"/>
    </source>
</evidence>
<organism evidence="2 3">
    <name type="scientific">Koleobacter methoxysyntrophicus</name>
    <dbReference type="NCBI Taxonomy" id="2751313"/>
    <lineage>
        <taxon>Bacteria</taxon>
        <taxon>Bacillati</taxon>
        <taxon>Bacillota</taxon>
        <taxon>Clostridia</taxon>
        <taxon>Koleobacterales</taxon>
        <taxon>Koleobacteraceae</taxon>
        <taxon>Koleobacter</taxon>
    </lineage>
</organism>
<dbReference type="AlphaFoldDB" id="A0A8A0RJ98"/>